<dbReference type="Gene3D" id="3.30.565.10">
    <property type="entry name" value="Histidine kinase-like ATPase, C-terminal domain"/>
    <property type="match status" value="1"/>
</dbReference>
<evidence type="ECO:0000313" key="1">
    <source>
        <dbReference type="EMBL" id="GKT29055.1"/>
    </source>
</evidence>
<comment type="caution">
    <text evidence="1">The sequence shown here is derived from an EMBL/GenBank/DDBJ whole genome shotgun (WGS) entry which is preliminary data.</text>
</comment>
<feature type="non-terminal residue" evidence="1">
    <location>
        <position position="1"/>
    </location>
</feature>
<sequence length="122" mass="13598">LSPDLPGNIETAKKIGVSLELVRSYLIERKILTMVEEIKEAGTRAAKVVVNMLNFSRKSGDKKDFCSIPEIVARAIATADSDLCNEEGCDFSKINFVQDFQKELPHVLCYSSALEQVLFNLM</sequence>
<accession>A0ABQ5KCH7</accession>
<evidence type="ECO:0000313" key="2">
    <source>
        <dbReference type="Proteomes" id="UP001057375"/>
    </source>
</evidence>
<dbReference type="InterPro" id="IPR036890">
    <property type="entry name" value="HATPase_C_sf"/>
</dbReference>
<dbReference type="Proteomes" id="UP001057375">
    <property type="component" value="Unassembled WGS sequence"/>
</dbReference>
<protein>
    <submittedName>
        <fullName evidence="1">PAS domain-containing protein</fullName>
    </submittedName>
</protein>
<reference evidence="1" key="1">
    <citation type="submission" date="2022-03" db="EMBL/GenBank/DDBJ databases">
        <title>Draft genome sequence of Aduncisulcus paluster, a free-living microaerophilic Fornicata.</title>
        <authorList>
            <person name="Yuyama I."/>
            <person name="Kume K."/>
            <person name="Tamura T."/>
            <person name="Inagaki Y."/>
            <person name="Hashimoto T."/>
        </authorList>
    </citation>
    <scope>NUCLEOTIDE SEQUENCE</scope>
    <source>
        <strain evidence="1">NY0171</strain>
    </source>
</reference>
<dbReference type="EMBL" id="BQXS01008112">
    <property type="protein sequence ID" value="GKT29055.1"/>
    <property type="molecule type" value="Genomic_DNA"/>
</dbReference>
<keyword evidence="2" id="KW-1185">Reference proteome</keyword>
<feature type="non-terminal residue" evidence="1">
    <location>
        <position position="122"/>
    </location>
</feature>
<organism evidence="1 2">
    <name type="scientific">Aduncisulcus paluster</name>
    <dbReference type="NCBI Taxonomy" id="2918883"/>
    <lineage>
        <taxon>Eukaryota</taxon>
        <taxon>Metamonada</taxon>
        <taxon>Carpediemonas-like organisms</taxon>
        <taxon>Aduncisulcus</taxon>
    </lineage>
</organism>
<gene>
    <name evidence="1" type="ORF">ADUPG1_005132</name>
</gene>
<proteinExistence type="predicted"/>
<name>A0ABQ5KCH7_9EUKA</name>